<dbReference type="PANTHER" id="PTHR10000">
    <property type="entry name" value="PHOSPHOSERINE PHOSPHATASE"/>
    <property type="match status" value="1"/>
</dbReference>
<dbReference type="AlphaFoldDB" id="A0A0R1U0F9"/>
<protein>
    <submittedName>
        <fullName evidence="1">Cof-like hydrolase family protein</fullName>
    </submittedName>
</protein>
<keyword evidence="2" id="KW-1185">Reference proteome</keyword>
<dbReference type="NCBIfam" id="TIGR00099">
    <property type="entry name" value="Cof-subfamily"/>
    <property type="match status" value="1"/>
</dbReference>
<keyword evidence="1" id="KW-0378">Hydrolase</keyword>
<proteinExistence type="predicted"/>
<organism evidence="1 2">
    <name type="scientific">Lacticaseibacillus pantheris DSM 15945 = JCM 12539 = NBRC 106106</name>
    <dbReference type="NCBI Taxonomy" id="1423783"/>
    <lineage>
        <taxon>Bacteria</taxon>
        <taxon>Bacillati</taxon>
        <taxon>Bacillota</taxon>
        <taxon>Bacilli</taxon>
        <taxon>Lactobacillales</taxon>
        <taxon>Lactobacillaceae</taxon>
        <taxon>Lacticaseibacillus</taxon>
    </lineage>
</organism>
<dbReference type="PATRIC" id="fig|1423783.4.peg.138"/>
<dbReference type="InterPro" id="IPR023214">
    <property type="entry name" value="HAD_sf"/>
</dbReference>
<dbReference type="Gene3D" id="3.40.50.1000">
    <property type="entry name" value="HAD superfamily/HAD-like"/>
    <property type="match status" value="1"/>
</dbReference>
<dbReference type="PANTHER" id="PTHR10000:SF8">
    <property type="entry name" value="HAD SUPERFAMILY HYDROLASE-LIKE, TYPE 3"/>
    <property type="match status" value="1"/>
</dbReference>
<dbReference type="EMBL" id="AZFJ01000036">
    <property type="protein sequence ID" value="KRL86937.1"/>
    <property type="molecule type" value="Genomic_DNA"/>
</dbReference>
<dbReference type="CDD" id="cd07516">
    <property type="entry name" value="HAD_Pase"/>
    <property type="match status" value="1"/>
</dbReference>
<dbReference type="Pfam" id="PF08282">
    <property type="entry name" value="Hydrolase_3"/>
    <property type="match status" value="1"/>
</dbReference>
<dbReference type="InterPro" id="IPR006379">
    <property type="entry name" value="HAD-SF_hydro_IIB"/>
</dbReference>
<accession>A0A0R1U0F9</accession>
<dbReference type="InterPro" id="IPR036412">
    <property type="entry name" value="HAD-like_sf"/>
</dbReference>
<gene>
    <name evidence="1" type="ORF">FC50_GL000130</name>
</gene>
<dbReference type="GO" id="GO:0005829">
    <property type="term" value="C:cytosol"/>
    <property type="evidence" value="ECO:0007669"/>
    <property type="project" value="TreeGrafter"/>
</dbReference>
<dbReference type="STRING" id="1423783.FC50_GL000130"/>
<evidence type="ECO:0000313" key="1">
    <source>
        <dbReference type="EMBL" id="KRL86937.1"/>
    </source>
</evidence>
<dbReference type="Proteomes" id="UP000051922">
    <property type="component" value="Unassembled WGS sequence"/>
</dbReference>
<dbReference type="NCBIfam" id="TIGR01484">
    <property type="entry name" value="HAD-SF-IIB"/>
    <property type="match status" value="1"/>
</dbReference>
<dbReference type="GO" id="GO:0016791">
    <property type="term" value="F:phosphatase activity"/>
    <property type="evidence" value="ECO:0007669"/>
    <property type="project" value="TreeGrafter"/>
</dbReference>
<reference evidence="1 2" key="1">
    <citation type="journal article" date="2015" name="Genome Announc.">
        <title>Expanding the biotechnology potential of lactobacilli through comparative genomics of 213 strains and associated genera.</title>
        <authorList>
            <person name="Sun Z."/>
            <person name="Harris H.M."/>
            <person name="McCann A."/>
            <person name="Guo C."/>
            <person name="Argimon S."/>
            <person name="Zhang W."/>
            <person name="Yang X."/>
            <person name="Jeffery I.B."/>
            <person name="Cooney J.C."/>
            <person name="Kagawa T.F."/>
            <person name="Liu W."/>
            <person name="Song Y."/>
            <person name="Salvetti E."/>
            <person name="Wrobel A."/>
            <person name="Rasinkangas P."/>
            <person name="Parkhill J."/>
            <person name="Rea M.C."/>
            <person name="O'Sullivan O."/>
            <person name="Ritari J."/>
            <person name="Douillard F.P."/>
            <person name="Paul Ross R."/>
            <person name="Yang R."/>
            <person name="Briner A.E."/>
            <person name="Felis G.E."/>
            <person name="de Vos W.M."/>
            <person name="Barrangou R."/>
            <person name="Klaenhammer T.R."/>
            <person name="Caufield P.W."/>
            <person name="Cui Y."/>
            <person name="Zhang H."/>
            <person name="O'Toole P.W."/>
        </authorList>
    </citation>
    <scope>NUCLEOTIDE SEQUENCE [LARGE SCALE GENOMIC DNA]</scope>
    <source>
        <strain evidence="1 2">DSM 15945</strain>
    </source>
</reference>
<evidence type="ECO:0000313" key="2">
    <source>
        <dbReference type="Proteomes" id="UP000051922"/>
    </source>
</evidence>
<comment type="caution">
    <text evidence="1">The sequence shown here is derived from an EMBL/GenBank/DDBJ whole genome shotgun (WGS) entry which is preliminary data.</text>
</comment>
<dbReference type="GO" id="GO:0000287">
    <property type="term" value="F:magnesium ion binding"/>
    <property type="evidence" value="ECO:0007669"/>
    <property type="project" value="TreeGrafter"/>
</dbReference>
<dbReference type="InterPro" id="IPR000150">
    <property type="entry name" value="Cof"/>
</dbReference>
<dbReference type="PROSITE" id="PS01229">
    <property type="entry name" value="COF_2"/>
    <property type="match status" value="1"/>
</dbReference>
<dbReference type="Gene3D" id="3.30.1240.10">
    <property type="match status" value="1"/>
</dbReference>
<sequence>MVYAGITQYSGMVDSVGIIKHVFSDMDGTLLNSDGVVSNSNAALIKQSGVPMTLVSARAPMEMAAAIAKLGLHAPQIGFNGGLIYKPGRHGWDVISQRTIDFTAVTTLLRAVSLDFPDVSLSFYDLDRWYADRVTKGLRYEANLTGQTPTIADWRTVLTSPTVPVFKVMMITFDQDEMKRLQAFVRGLQLPDVAIAQSGTAYLEVTHAEAQKSRGIDYIMSTEQLQTAETAAFGDGHNDLPMLKMVGMPVVMANALPAIKAVGRLITKSNDEDGVGYGLQQIL</sequence>
<name>A0A0R1U0F9_9LACO</name>
<dbReference type="SUPFAM" id="SSF56784">
    <property type="entry name" value="HAD-like"/>
    <property type="match status" value="1"/>
</dbReference>